<feature type="compositionally biased region" description="Polar residues" evidence="5">
    <location>
        <begin position="418"/>
        <end position="448"/>
    </location>
</feature>
<reference evidence="7 8" key="1">
    <citation type="journal article" date="2015" name="Sci. Rep.">
        <title>Genome of the facultative scuticociliatosis pathogen Pseudocohnilembus persalinus provides insight into its virulence through horizontal gene transfer.</title>
        <authorList>
            <person name="Xiong J."/>
            <person name="Wang G."/>
            <person name="Cheng J."/>
            <person name="Tian M."/>
            <person name="Pan X."/>
            <person name="Warren A."/>
            <person name="Jiang C."/>
            <person name="Yuan D."/>
            <person name="Miao W."/>
        </authorList>
    </citation>
    <scope>NUCLEOTIDE SEQUENCE [LARGE SCALE GENOMIC DNA]</scope>
    <source>
        <strain evidence="7">36N120E</strain>
    </source>
</reference>
<dbReference type="InParanoid" id="A0A0V0QYE8"/>
<dbReference type="GO" id="GO:0004181">
    <property type="term" value="F:metallocarboxypeptidase activity"/>
    <property type="evidence" value="ECO:0007669"/>
    <property type="project" value="InterPro"/>
</dbReference>
<evidence type="ECO:0000256" key="1">
    <source>
        <dbReference type="ARBA" id="ARBA00001947"/>
    </source>
</evidence>
<dbReference type="PANTHER" id="PTHR12756">
    <property type="entry name" value="CYTOSOLIC CARBOXYPEPTIDASE"/>
    <property type="match status" value="1"/>
</dbReference>
<evidence type="ECO:0000256" key="4">
    <source>
        <dbReference type="SAM" id="Coils"/>
    </source>
</evidence>
<dbReference type="GO" id="GO:0006508">
    <property type="term" value="P:proteolysis"/>
    <property type="evidence" value="ECO:0007669"/>
    <property type="project" value="InterPro"/>
</dbReference>
<feature type="compositionally biased region" description="Basic and acidic residues" evidence="5">
    <location>
        <begin position="463"/>
        <end position="498"/>
    </location>
</feature>
<dbReference type="InterPro" id="IPR050821">
    <property type="entry name" value="Cytosolic_carboxypeptidase"/>
</dbReference>
<keyword evidence="8" id="KW-1185">Reference proteome</keyword>
<evidence type="ECO:0000256" key="2">
    <source>
        <dbReference type="ARBA" id="ARBA00005988"/>
    </source>
</evidence>
<feature type="compositionally biased region" description="Basic and acidic residues" evidence="5">
    <location>
        <begin position="253"/>
        <end position="266"/>
    </location>
</feature>
<gene>
    <name evidence="7" type="ORF">PPERSA_06934</name>
</gene>
<dbReference type="SUPFAM" id="SSF53187">
    <property type="entry name" value="Zn-dependent exopeptidases"/>
    <property type="match status" value="1"/>
</dbReference>
<proteinExistence type="inferred from homology"/>
<evidence type="ECO:0000256" key="5">
    <source>
        <dbReference type="SAM" id="MobiDB-lite"/>
    </source>
</evidence>
<dbReference type="Proteomes" id="UP000054937">
    <property type="component" value="Unassembled WGS sequence"/>
</dbReference>
<dbReference type="PROSITE" id="PS52035">
    <property type="entry name" value="PEPTIDASE_M14"/>
    <property type="match status" value="1"/>
</dbReference>
<dbReference type="Pfam" id="PF00246">
    <property type="entry name" value="Peptidase_M14"/>
    <property type="match status" value="1"/>
</dbReference>
<feature type="coiled-coil region" evidence="4">
    <location>
        <begin position="859"/>
        <end position="889"/>
    </location>
</feature>
<keyword evidence="4" id="KW-0175">Coiled coil</keyword>
<feature type="active site" description="Proton donor/acceptor" evidence="3">
    <location>
        <position position="1068"/>
    </location>
</feature>
<evidence type="ECO:0000313" key="8">
    <source>
        <dbReference type="Proteomes" id="UP000054937"/>
    </source>
</evidence>
<feature type="domain" description="Peptidase M14" evidence="6">
    <location>
        <begin position="800"/>
        <end position="1098"/>
    </location>
</feature>
<dbReference type="PANTHER" id="PTHR12756:SF11">
    <property type="entry name" value="CYTOSOLIC CARBOXYPEPTIDASE 1"/>
    <property type="match status" value="1"/>
</dbReference>
<evidence type="ECO:0000313" key="7">
    <source>
        <dbReference type="EMBL" id="KRX07319.1"/>
    </source>
</evidence>
<protein>
    <recommendedName>
        <fullName evidence="6">Peptidase M14 domain-containing protein</fullName>
    </recommendedName>
</protein>
<feature type="region of interest" description="Disordered" evidence="5">
    <location>
        <begin position="1179"/>
        <end position="1206"/>
    </location>
</feature>
<comment type="cofactor">
    <cofactor evidence="1">
        <name>Zn(2+)</name>
        <dbReference type="ChEBI" id="CHEBI:29105"/>
    </cofactor>
</comment>
<dbReference type="Gene3D" id="3.40.630.10">
    <property type="entry name" value="Zn peptidases"/>
    <property type="match status" value="1"/>
</dbReference>
<feature type="compositionally biased region" description="Low complexity" evidence="5">
    <location>
        <begin position="499"/>
        <end position="515"/>
    </location>
</feature>
<dbReference type="GO" id="GO:0008270">
    <property type="term" value="F:zinc ion binding"/>
    <property type="evidence" value="ECO:0007669"/>
    <property type="project" value="InterPro"/>
</dbReference>
<dbReference type="EMBL" id="LDAU01000084">
    <property type="protein sequence ID" value="KRX07319.1"/>
    <property type="molecule type" value="Genomic_DNA"/>
</dbReference>
<comment type="caution">
    <text evidence="7">The sequence shown here is derived from an EMBL/GenBank/DDBJ whole genome shotgun (WGS) entry which is preliminary data.</text>
</comment>
<dbReference type="OrthoDB" id="10253041at2759"/>
<feature type="compositionally biased region" description="Acidic residues" evidence="5">
    <location>
        <begin position="292"/>
        <end position="302"/>
    </location>
</feature>
<organism evidence="7 8">
    <name type="scientific">Pseudocohnilembus persalinus</name>
    <name type="common">Ciliate</name>
    <dbReference type="NCBI Taxonomy" id="266149"/>
    <lineage>
        <taxon>Eukaryota</taxon>
        <taxon>Sar</taxon>
        <taxon>Alveolata</taxon>
        <taxon>Ciliophora</taxon>
        <taxon>Intramacronucleata</taxon>
        <taxon>Oligohymenophorea</taxon>
        <taxon>Scuticociliatia</taxon>
        <taxon>Philasterida</taxon>
        <taxon>Pseudocohnilembidae</taxon>
        <taxon>Pseudocohnilembus</taxon>
    </lineage>
</organism>
<sequence length="1409" mass="166850">MEFMQAIDNIREKSESVQVNMEEDINKIHNEFFQLKNSSQFKKIYKTELEKQSTSKMDFMIYQAEQLKDEEKRRKFFMQLIQLYPEKNIIKHVKNHNQTKSIKKAVSEIKEYKKLKDKPTKYLFNKEKSVDALAKPLMMPQKFKVRHFDTKTQIDFKKPVEIQFFNYEKDNSPIKNQQKNGKKKGQLSAYDLEKQLKEIKKNHEKDLKEQQKKVDYIYHLKQQYQKKLEKEQEQIEQEYRLQQQIQENEQKQKQKQIQKEKEKDDCNIIPNQNQEKTEEDEENQEQQKQQQEEEETESEEENDKNQDQDKKLVTWDKYGFFVQQKQQAIPVQRKVKRIFFEDIKKQYLEKRKLQSTQLGDLYEQEKTHESAKFESNQDKAAKNLLNKFQANKQNFNQLSSKGSDLNIQKNNNYYMSNQTSQQSISKQSLALNKQNSDAESPEKQQYSPKFSFDENNYNKNKGNSKDKDNNQDKNKENNINNDNDRDNNINNDNDKDKYNNNNQYVNQNNKQDNNNEGFIPAEEKKIPLEGVFISQQKINKQLKLIRPEKALNDQKNDQEVQEYQKYQKYQQDFENQEQFYYDTKQKLLDQLGQANPIAFLKKPQDFLARYISQAGVIKKNPIVLHQLDNCKIFNDTDDYQACFHSSIPNSPLKQKKYTLYQRYNTSNEFQIAYQKYTEQELQNMEIDREKHFAGCFINLNQLIDHEKDTFKKLEESDIEQCILNKNKKQNEIQSFIGNKKENASQINQNQNTSQVIPDIIKRHSDKQLGDLVFDSKFECGNLWSAYTNKENEYELILQNDINSKGYSQWFYFSIANTKKNQTIKLSIVNYEILCHSISQNAIPILTITSKDNKFDYNKLIQQKIDKDNLENKENKADQKEKDKKKKQILNKKIAFVIARQHPGETISSHVMHGFLDYLMENNKQVQYLLENYVFKIVPMVNCDGVIYGNFRCSLAGIDLNRQWTQPHRIITPAPYFIKNMISRYQQQGYDVDVFADLHGHSKKANSFIYACHIEDNPVACRVFPKVFSKMSEIFSFKDCTYGINSYKSCSARGQVFNILKTPYIFTVETSFFGYMSQTGKSHFTPEILFSLGSGLANTLYCVTIKEDKTFFNFTMSEVENEIVEFLAQSPRKQYALDDSGSDSDALVDEINDINEINAFLPTSVAKSIGLISNMNYRNQKSPEKFRSPKKTPRLQNITKVSPRPEIKQEFNQNKVQSFTQQNTAQNSVQDLDQKQNYKNKRSYSVKTGSSYSTQWFGYVPVLRNPNKDQNNNIIIENQEEHNISFVHEENNKKKYEKIISQNFNNNTNQTSDFHMQVPQKESQIQKYDNQQQIFQTPVDVIFKNSKAEQKKQTYQIDPKRLTMRQNQDVVRFNRFLKANEIEQRQVFQSKKNQSKHKQQNQLECKFDLR</sequence>
<feature type="region of interest" description="Disordered" evidence="5">
    <location>
        <begin position="253"/>
        <end position="310"/>
    </location>
</feature>
<evidence type="ECO:0000256" key="3">
    <source>
        <dbReference type="PROSITE-ProRule" id="PRU01379"/>
    </source>
</evidence>
<comment type="similarity">
    <text evidence="2 3">Belongs to the peptidase M14 family.</text>
</comment>
<dbReference type="SMART" id="SM00631">
    <property type="entry name" value="Zn_pept"/>
    <property type="match status" value="1"/>
</dbReference>
<name>A0A0V0QYE8_PSEPJ</name>
<dbReference type="InterPro" id="IPR000834">
    <property type="entry name" value="Peptidase_M14"/>
</dbReference>
<feature type="region of interest" description="Disordered" evidence="5">
    <location>
        <begin position="418"/>
        <end position="517"/>
    </location>
</feature>
<evidence type="ECO:0000259" key="6">
    <source>
        <dbReference type="PROSITE" id="PS52035"/>
    </source>
</evidence>
<accession>A0A0V0QYE8</accession>